<feature type="compositionally biased region" description="Basic and acidic residues" evidence="4">
    <location>
        <begin position="678"/>
        <end position="690"/>
    </location>
</feature>
<evidence type="ECO:0000256" key="1">
    <source>
        <dbReference type="ARBA" id="ARBA00022574"/>
    </source>
</evidence>
<keyword evidence="2" id="KW-0677">Repeat</keyword>
<feature type="repeat" description="WD" evidence="3">
    <location>
        <begin position="1474"/>
        <end position="1505"/>
    </location>
</feature>
<dbReference type="InterPro" id="IPR001680">
    <property type="entry name" value="WD40_rpt"/>
</dbReference>
<sequence length="1534" mass="159181">MGSDSGARTAFAERLALLYREAGNPPLKRVSESVVRLQRIDERGRPVRVSAQRISDWRRARNVPAQFTALAAVLHVLIPEARRARPTPVSPGLYDLGQWQRLWERAVADPVGERGAASPAEEGPAADAPSAPGGVCPYRGLASYRLEDANWFFGRERCTDALVAQLRGVADGGGLVMLVGASGAGKSSLLNAGLVPALRAGALSGDDDGGENGRAGTVVQLVPGGAPLAELVRRIPELGPVVFAGEEAGTAAADGWITSEPGADDAVGPGGAEQRSESADAPTVTEPDPREPVGGSTPPGSGSAAPAADPSTAPPPESGARSAPGPGAGSAPGSGAGAVPGPGAGSAPESGAAAAPESAAAAPGFGAGVVPGLGAGSAPESGAGTPGPGAATPPESGAGSAPESGAAAAPESAAAAPGSGAATAPGPGAAAAPESGAATAPGLDAASVRRPGSALWADAVRDAVSAWARREAASGARPVIIVDQFEETFTLCPDEAARRAFVEVLHAACSPAGPGDPAPAVVVLGIRADFYERCLRYPELADALQHRHMVLGPLTTAELREAVTGPARAVGLELEPGLAELIVREVSADGPRGAHDAGVLPLLSHALLATWQRRKAGRLTLAGYRAAGGIQGAVAATAERAWSGLDPAARTAARLLLLRLVRLGEDTQATRRRGTRRKLAEESTDPGKTEESLEALVRARLVTLDAETVEITHEALLHAWPRLRDWIDDDRQGNLLRQRLEEDGRAWEESGRDTSLLYRGSRLEQAHGWAKSAGDTFLTRSAVEFLAASVRLRRRVIWLSRGAVAALVALAVLAVGSAVVAWKQRDDAVFEQVLAQADRVQDTDPSLSAQLDLVAHRLRPDDEGANSRLISVVNAPLATPLAGHTGAVYLTTFSPDGRTLATASYDRTVRLWNVTDRRRPKPLGRPLRGHRSWVSSAVFSPDGRTLASASDDGTIRLWDVTDPGRPQSLGGPLTGHDGTIYLIAFSPDGRTLASAGDDHTVRLWDVADPKRPRPLGEPLSGHTAAVRSVAFSPDGGTLAAGGDDGTVRLWDVSAPRRPTPAGEPLTGHTATVHSVAFSPDGRTLASGGSDDTVRLWDVADPRRAKPAGTPLTGHTGPIWSVAFSPGGETLAAASEDSTASLWNVTDPAYPSQVGGPLMGSSGEMYALGFSPDGRTLATGTGDNKVRLWSLPTSDMIGRIGAFRPDGRVLATAARDQRIRLWDVRRPGRPVPMGRPFRPDGDVHSMAFAADGRTLAVRIGTRAMQLWNLADPARPAPHGPAVALRTRFAGALALSPDGRTLATAYDDRTIQLWDVRDPSRPRPLGAPLTGHKGYVNSLVFSPDGRTLASGSADGTIRQWKVSDPARATRLGTPLKGHLGAVNILAYSPDGRTLASGGDDNSVRLWNVTDPAEPSGAGSLTGHTEAVVSLTFSRDGRTLASGGNDNSVRLWNTSDPSRAAPIGQSMSLDAKSGSFLSFSPDSNLLGVSSGADTVRLWDLDVDQAARRVCETTRGVLTRDTWEEYLSRLSYDPPCGG</sequence>
<dbReference type="Gene3D" id="2.130.10.10">
    <property type="entry name" value="YVTN repeat-like/Quinoprotein amine dehydrogenase"/>
    <property type="match status" value="5"/>
</dbReference>
<dbReference type="SMART" id="SM00320">
    <property type="entry name" value="WD40"/>
    <property type="match status" value="14"/>
</dbReference>
<feature type="domain" description="Novel STAND NTPase 1" evidence="5">
    <location>
        <begin position="137"/>
        <end position="235"/>
    </location>
</feature>
<name>A0ABQ3A014_9ACTN</name>
<feature type="repeat" description="WD" evidence="3">
    <location>
        <begin position="1290"/>
        <end position="1322"/>
    </location>
</feature>
<feature type="repeat" description="WD" evidence="3">
    <location>
        <begin position="1019"/>
        <end position="1060"/>
    </location>
</feature>
<dbReference type="PROSITE" id="PS50082">
    <property type="entry name" value="WD_REPEATS_2"/>
    <property type="match status" value="13"/>
</dbReference>
<organism evidence="6 7">
    <name type="scientific">Streptomyces djakartensis</name>
    <dbReference type="NCBI Taxonomy" id="68193"/>
    <lineage>
        <taxon>Bacteria</taxon>
        <taxon>Bacillati</taxon>
        <taxon>Actinomycetota</taxon>
        <taxon>Actinomycetes</taxon>
        <taxon>Kitasatosporales</taxon>
        <taxon>Streptomycetaceae</taxon>
        <taxon>Streptomyces</taxon>
    </lineage>
</organism>
<evidence type="ECO:0000313" key="6">
    <source>
        <dbReference type="EMBL" id="GGY29806.1"/>
    </source>
</evidence>
<feature type="repeat" description="WD" evidence="3">
    <location>
        <begin position="1065"/>
        <end position="1106"/>
    </location>
</feature>
<feature type="repeat" description="WD" evidence="3">
    <location>
        <begin position="1111"/>
        <end position="1144"/>
    </location>
</feature>
<dbReference type="InterPro" id="IPR036322">
    <property type="entry name" value="WD40_repeat_dom_sf"/>
</dbReference>
<dbReference type="Pfam" id="PF20703">
    <property type="entry name" value="nSTAND1"/>
    <property type="match status" value="2"/>
</dbReference>
<feature type="repeat" description="WD" evidence="3">
    <location>
        <begin position="1201"/>
        <end position="1224"/>
    </location>
</feature>
<dbReference type="PANTHER" id="PTHR44019">
    <property type="entry name" value="WD REPEAT-CONTAINING PROTEIN 55"/>
    <property type="match status" value="1"/>
</dbReference>
<evidence type="ECO:0000256" key="2">
    <source>
        <dbReference type="ARBA" id="ARBA00022737"/>
    </source>
</evidence>
<evidence type="ECO:0000256" key="4">
    <source>
        <dbReference type="SAM" id="MobiDB-lite"/>
    </source>
</evidence>
<feature type="region of interest" description="Disordered" evidence="4">
    <location>
        <begin position="254"/>
        <end position="355"/>
    </location>
</feature>
<dbReference type="CDD" id="cd00200">
    <property type="entry name" value="WD40"/>
    <property type="match status" value="2"/>
</dbReference>
<dbReference type="PRINTS" id="PR00320">
    <property type="entry name" value="GPROTEINBRPT"/>
</dbReference>
<dbReference type="InterPro" id="IPR049052">
    <property type="entry name" value="nSTAND1"/>
</dbReference>
<keyword evidence="1 3" id="KW-0853">WD repeat</keyword>
<feature type="repeat" description="WD" evidence="3">
    <location>
        <begin position="973"/>
        <end position="1014"/>
    </location>
</feature>
<dbReference type="InterPro" id="IPR020472">
    <property type="entry name" value="WD40_PAC1"/>
</dbReference>
<feature type="compositionally biased region" description="Low complexity" evidence="4">
    <location>
        <begin position="294"/>
        <end position="311"/>
    </location>
</feature>
<dbReference type="Proteomes" id="UP000653308">
    <property type="component" value="Unassembled WGS sequence"/>
</dbReference>
<feature type="repeat" description="WD" evidence="3">
    <location>
        <begin position="1373"/>
        <end position="1406"/>
    </location>
</feature>
<feature type="repeat" description="WD" evidence="3">
    <location>
        <begin position="1157"/>
        <end position="1198"/>
    </location>
</feature>
<feature type="region of interest" description="Disordered" evidence="4">
    <location>
        <begin position="113"/>
        <end position="132"/>
    </location>
</feature>
<dbReference type="InterPro" id="IPR015943">
    <property type="entry name" value="WD40/YVTN_repeat-like_dom_sf"/>
</dbReference>
<proteinExistence type="predicted"/>
<evidence type="ECO:0000313" key="7">
    <source>
        <dbReference type="Proteomes" id="UP000653308"/>
    </source>
</evidence>
<dbReference type="InterPro" id="IPR011047">
    <property type="entry name" value="Quinoprotein_ADH-like_sf"/>
</dbReference>
<dbReference type="PROSITE" id="PS50294">
    <property type="entry name" value="WD_REPEATS_REGION"/>
    <property type="match status" value="11"/>
</dbReference>
<feature type="region of interest" description="Disordered" evidence="4">
    <location>
        <begin position="669"/>
        <end position="690"/>
    </location>
</feature>
<dbReference type="InterPro" id="IPR050505">
    <property type="entry name" value="WDR55/POC1"/>
</dbReference>
<protein>
    <recommendedName>
        <fullName evidence="5">Novel STAND NTPase 1 domain-containing protein</fullName>
    </recommendedName>
</protein>
<feature type="compositionally biased region" description="Low complexity" evidence="4">
    <location>
        <begin position="345"/>
        <end position="355"/>
    </location>
</feature>
<keyword evidence="7" id="KW-1185">Reference proteome</keyword>
<evidence type="ECO:0000256" key="3">
    <source>
        <dbReference type="PROSITE-ProRule" id="PRU00221"/>
    </source>
</evidence>
<evidence type="ECO:0000259" key="5">
    <source>
        <dbReference type="Pfam" id="PF20703"/>
    </source>
</evidence>
<feature type="repeat" description="WD" evidence="3">
    <location>
        <begin position="927"/>
        <end position="968"/>
    </location>
</feature>
<gene>
    <name evidence="6" type="ORF">GCM10010384_41200</name>
</gene>
<feature type="region of interest" description="Disordered" evidence="4">
    <location>
        <begin position="376"/>
        <end position="444"/>
    </location>
</feature>
<accession>A0ABQ3A014</accession>
<feature type="repeat" description="WD" evidence="3">
    <location>
        <begin position="1418"/>
        <end position="1459"/>
    </location>
</feature>
<reference evidence="7" key="1">
    <citation type="journal article" date="2019" name="Int. J. Syst. Evol. Microbiol.">
        <title>The Global Catalogue of Microorganisms (GCM) 10K type strain sequencing project: providing services to taxonomists for standard genome sequencing and annotation.</title>
        <authorList>
            <consortium name="The Broad Institute Genomics Platform"/>
            <consortium name="The Broad Institute Genome Sequencing Center for Infectious Disease"/>
            <person name="Wu L."/>
            <person name="Ma J."/>
        </authorList>
    </citation>
    <scope>NUCLEOTIDE SEQUENCE [LARGE SCALE GENOMIC DNA]</scope>
    <source>
        <strain evidence="7">JCM 4957</strain>
    </source>
</reference>
<feature type="compositionally biased region" description="Gly residues" evidence="4">
    <location>
        <begin position="326"/>
        <end position="344"/>
    </location>
</feature>
<feature type="repeat" description="WD" evidence="3">
    <location>
        <begin position="1327"/>
        <end position="1368"/>
    </location>
</feature>
<feature type="compositionally biased region" description="Low complexity" evidence="4">
    <location>
        <begin position="376"/>
        <end position="442"/>
    </location>
</feature>
<comment type="caution">
    <text evidence="6">The sequence shown here is derived from an EMBL/GenBank/DDBJ whole genome shotgun (WGS) entry which is preliminary data.</text>
</comment>
<feature type="compositionally biased region" description="Low complexity" evidence="4">
    <location>
        <begin position="115"/>
        <end position="132"/>
    </location>
</feature>
<dbReference type="PROSITE" id="PS00678">
    <property type="entry name" value="WD_REPEATS_1"/>
    <property type="match status" value="9"/>
</dbReference>
<dbReference type="Pfam" id="PF00400">
    <property type="entry name" value="WD40"/>
    <property type="match status" value="12"/>
</dbReference>
<dbReference type="PANTHER" id="PTHR44019:SF8">
    <property type="entry name" value="POC1 CENTRIOLAR PROTEIN HOMOLOG"/>
    <property type="match status" value="1"/>
</dbReference>
<dbReference type="EMBL" id="BMWE01000011">
    <property type="protein sequence ID" value="GGY29806.1"/>
    <property type="molecule type" value="Genomic_DNA"/>
</dbReference>
<dbReference type="SUPFAM" id="SSF50978">
    <property type="entry name" value="WD40 repeat-like"/>
    <property type="match status" value="1"/>
</dbReference>
<feature type="repeat" description="WD" evidence="3">
    <location>
        <begin position="881"/>
        <end position="922"/>
    </location>
</feature>
<dbReference type="InterPro" id="IPR019775">
    <property type="entry name" value="WD40_repeat_CS"/>
</dbReference>
<feature type="domain" description="Novel STAND NTPase 1" evidence="5">
    <location>
        <begin position="461"/>
        <end position="754"/>
    </location>
</feature>
<dbReference type="SUPFAM" id="SSF50998">
    <property type="entry name" value="Quinoprotein alcohol dehydrogenase-like"/>
    <property type="match status" value="1"/>
</dbReference>